<keyword evidence="4 7" id="KW-0479">Metal-binding</keyword>
<dbReference type="CDD" id="cd11041">
    <property type="entry name" value="CYP503A1-like"/>
    <property type="match status" value="1"/>
</dbReference>
<evidence type="ECO:0000256" key="2">
    <source>
        <dbReference type="ARBA" id="ARBA00004685"/>
    </source>
</evidence>
<feature type="binding site" description="axial binding residue" evidence="7">
    <location>
        <position position="378"/>
    </location>
    <ligand>
        <name>heme</name>
        <dbReference type="ChEBI" id="CHEBI:30413"/>
    </ligand>
    <ligandPart>
        <name>Fe</name>
        <dbReference type="ChEBI" id="CHEBI:18248"/>
    </ligandPart>
</feature>
<keyword evidence="6 7" id="KW-0408">Iron</keyword>
<evidence type="ECO:0000256" key="7">
    <source>
        <dbReference type="PIRSR" id="PIRSR602403-1"/>
    </source>
</evidence>
<dbReference type="AlphaFoldDB" id="A0A9P4W2D4"/>
<dbReference type="GO" id="GO:0005506">
    <property type="term" value="F:iron ion binding"/>
    <property type="evidence" value="ECO:0007669"/>
    <property type="project" value="InterPro"/>
</dbReference>
<comment type="caution">
    <text evidence="9">The sequence shown here is derived from an EMBL/GenBank/DDBJ whole genome shotgun (WGS) entry which is preliminary data.</text>
</comment>
<keyword evidence="7 8" id="KW-0349">Heme</keyword>
<evidence type="ECO:0000256" key="4">
    <source>
        <dbReference type="ARBA" id="ARBA00022723"/>
    </source>
</evidence>
<evidence type="ECO:0000256" key="5">
    <source>
        <dbReference type="ARBA" id="ARBA00023002"/>
    </source>
</evidence>
<dbReference type="InterPro" id="IPR036396">
    <property type="entry name" value="Cyt_P450_sf"/>
</dbReference>
<comment type="similarity">
    <text evidence="3 8">Belongs to the cytochrome P450 family.</text>
</comment>
<dbReference type="PRINTS" id="PR00465">
    <property type="entry name" value="EP450IV"/>
</dbReference>
<dbReference type="InterPro" id="IPR017972">
    <property type="entry name" value="Cyt_P450_CS"/>
</dbReference>
<sequence>MATRRQFKKQAFRILASDEIDIVVVAPHFLPELKKLPDDVLNVTRALNKIFEARHSGQILSSPTVVKSVSADLTPALGRMNDHISEEIYLAMDHCFPPSKDSFRITAYKAITEIIAQTSGRIFIGPEHCRNPEYIDHAINFTKEMTASGEAIKKLKPWVRPFLSSRLPEVQKVQQRREAVSKFFAPIIKERLESQEKHDDMMQWMMARDPSADLATRVVQQLGLTFAAIHTTSIMATNVLYSLAATPEYQAPLREEIRSVLADNGGRVTPLALQKMFKLDSYMKEVNRWYPTTMTTFRRYVQKPFVLSNGQVIPAGVLIEAPSDALNFDADIHKDPYTFDGFRFYKARENADAVKIARSQFVATNEDDIRWGLGKHACPGRFFAANEIKIILARLLLEYDIAMPDGLTERYKQIEFEKNIVPDPTKELLFKKI</sequence>
<evidence type="ECO:0000256" key="1">
    <source>
        <dbReference type="ARBA" id="ARBA00001971"/>
    </source>
</evidence>
<evidence type="ECO:0000256" key="8">
    <source>
        <dbReference type="RuleBase" id="RU000461"/>
    </source>
</evidence>
<keyword evidence="5 8" id="KW-0560">Oxidoreductase</keyword>
<proteinExistence type="inferred from homology"/>
<name>A0A9P4W2D4_CURKU</name>
<dbReference type="GO" id="GO:0004497">
    <property type="term" value="F:monooxygenase activity"/>
    <property type="evidence" value="ECO:0007669"/>
    <property type="project" value="UniProtKB-KW"/>
</dbReference>
<dbReference type="Proteomes" id="UP000801428">
    <property type="component" value="Unassembled WGS sequence"/>
</dbReference>
<dbReference type="EMBL" id="SWKU01000039">
    <property type="protein sequence ID" value="KAF2994605.1"/>
    <property type="molecule type" value="Genomic_DNA"/>
</dbReference>
<protein>
    <submittedName>
        <fullName evidence="9">Uncharacterized protein</fullName>
    </submittedName>
</protein>
<dbReference type="InterPro" id="IPR002403">
    <property type="entry name" value="Cyt_P450_E_grp-IV"/>
</dbReference>
<evidence type="ECO:0000256" key="6">
    <source>
        <dbReference type="ARBA" id="ARBA00023004"/>
    </source>
</evidence>
<dbReference type="GO" id="GO:0016705">
    <property type="term" value="F:oxidoreductase activity, acting on paired donors, with incorporation or reduction of molecular oxygen"/>
    <property type="evidence" value="ECO:0007669"/>
    <property type="project" value="InterPro"/>
</dbReference>
<keyword evidence="8" id="KW-0503">Monooxygenase</keyword>
<evidence type="ECO:0000256" key="3">
    <source>
        <dbReference type="ARBA" id="ARBA00010617"/>
    </source>
</evidence>
<dbReference type="Pfam" id="PF00067">
    <property type="entry name" value="p450"/>
    <property type="match status" value="1"/>
</dbReference>
<dbReference type="SUPFAM" id="SSF48264">
    <property type="entry name" value="Cytochrome P450"/>
    <property type="match status" value="1"/>
</dbReference>
<evidence type="ECO:0000313" key="10">
    <source>
        <dbReference type="Proteomes" id="UP000801428"/>
    </source>
</evidence>
<dbReference type="PANTHER" id="PTHR46206">
    <property type="entry name" value="CYTOCHROME P450"/>
    <property type="match status" value="1"/>
</dbReference>
<comment type="pathway">
    <text evidence="2">Mycotoxin biosynthesis.</text>
</comment>
<dbReference type="InterPro" id="IPR001128">
    <property type="entry name" value="Cyt_P450"/>
</dbReference>
<comment type="cofactor">
    <cofactor evidence="1 7">
        <name>heme</name>
        <dbReference type="ChEBI" id="CHEBI:30413"/>
    </cofactor>
</comment>
<evidence type="ECO:0000313" key="9">
    <source>
        <dbReference type="EMBL" id="KAF2994605.1"/>
    </source>
</evidence>
<reference evidence="9" key="1">
    <citation type="submission" date="2019-04" db="EMBL/GenBank/DDBJ databases">
        <title>Sequencing of skin fungus with MAO and IRED activity.</title>
        <authorList>
            <person name="Marsaioli A.J."/>
            <person name="Bonatto J.M.C."/>
            <person name="Reis Junior O."/>
        </authorList>
    </citation>
    <scope>NUCLEOTIDE SEQUENCE</scope>
    <source>
        <strain evidence="9">30M1</strain>
    </source>
</reference>
<dbReference type="PROSITE" id="PS00086">
    <property type="entry name" value="CYTOCHROME_P450"/>
    <property type="match status" value="1"/>
</dbReference>
<dbReference type="GO" id="GO:0020037">
    <property type="term" value="F:heme binding"/>
    <property type="evidence" value="ECO:0007669"/>
    <property type="project" value="InterPro"/>
</dbReference>
<organism evidence="9 10">
    <name type="scientific">Curvularia kusanoi</name>
    <name type="common">Cochliobolus kusanoi</name>
    <dbReference type="NCBI Taxonomy" id="90978"/>
    <lineage>
        <taxon>Eukaryota</taxon>
        <taxon>Fungi</taxon>
        <taxon>Dikarya</taxon>
        <taxon>Ascomycota</taxon>
        <taxon>Pezizomycotina</taxon>
        <taxon>Dothideomycetes</taxon>
        <taxon>Pleosporomycetidae</taxon>
        <taxon>Pleosporales</taxon>
        <taxon>Pleosporineae</taxon>
        <taxon>Pleosporaceae</taxon>
        <taxon>Curvularia</taxon>
    </lineage>
</organism>
<keyword evidence="10" id="KW-1185">Reference proteome</keyword>
<dbReference type="OrthoDB" id="1844152at2759"/>
<dbReference type="Gene3D" id="1.10.630.10">
    <property type="entry name" value="Cytochrome P450"/>
    <property type="match status" value="1"/>
</dbReference>
<dbReference type="PANTHER" id="PTHR46206:SF7">
    <property type="entry name" value="P450, PUTATIVE (EUROFUNG)-RELATED"/>
    <property type="match status" value="1"/>
</dbReference>
<accession>A0A9P4W2D4</accession>
<gene>
    <name evidence="9" type="ORF">E8E13_002676</name>
</gene>